<dbReference type="PANTHER" id="PTHR43141">
    <property type="entry name" value="CYTOCHROME BD2 SUBUNIT II"/>
    <property type="match status" value="1"/>
</dbReference>
<dbReference type="InterPro" id="IPR003317">
    <property type="entry name" value="Cyt-d_oxidase_su2"/>
</dbReference>
<dbReference type="GO" id="GO:0070069">
    <property type="term" value="C:cytochrome complex"/>
    <property type="evidence" value="ECO:0007669"/>
    <property type="project" value="TreeGrafter"/>
</dbReference>
<dbReference type="EMBL" id="BOOW01000043">
    <property type="protein sequence ID" value="GII96217.1"/>
    <property type="molecule type" value="Genomic_DNA"/>
</dbReference>
<sequence>MAAQWYMITALFPAAYMALDGFVTGSALLHGRLGPGERARRATMTSFGPFFLAGEVWLVVTAAALLAVFPPMESSIFKSQFPILVVLVAAWLARDGAIWLRSRIEAAWWRRWWDRTLMLSGAGLAAATGLLFGNLLTGQADHSVAQPYLAWYAVPWAFAVVLLTALHGAAFQAARLPLDLAGRPMELVRRWAGPAAAAYVSVVLLGVATQAPMRTDGMAIWSIALQFAGMSALLMAQAVVGRRPRAALLLTGVPLTGLVLLTGLRLSPLAQASLAGENSLTLVQDMLTFALPAVLLAQGALWWFFMRRMNDRSVVFF</sequence>
<evidence type="ECO:0000256" key="2">
    <source>
        <dbReference type="ARBA" id="ARBA00007543"/>
    </source>
</evidence>
<evidence type="ECO:0000313" key="9">
    <source>
        <dbReference type="Proteomes" id="UP000606172"/>
    </source>
</evidence>
<keyword evidence="6 7" id="KW-0472">Membrane</keyword>
<evidence type="ECO:0000256" key="1">
    <source>
        <dbReference type="ARBA" id="ARBA00004651"/>
    </source>
</evidence>
<feature type="transmembrane region" description="Helical" evidence="7">
    <location>
        <begin position="6"/>
        <end position="29"/>
    </location>
</feature>
<dbReference type="Pfam" id="PF02322">
    <property type="entry name" value="Cyt_bd_oxida_II"/>
    <property type="match status" value="1"/>
</dbReference>
<evidence type="ECO:0000256" key="3">
    <source>
        <dbReference type="ARBA" id="ARBA00022475"/>
    </source>
</evidence>
<dbReference type="AlphaFoldDB" id="A0A919RLX4"/>
<keyword evidence="3" id="KW-1003">Cell membrane</keyword>
<feature type="transmembrane region" description="Helical" evidence="7">
    <location>
        <begin position="247"/>
        <end position="266"/>
    </location>
</feature>
<comment type="caution">
    <text evidence="8">The sequence shown here is derived from an EMBL/GenBank/DDBJ whole genome shotgun (WGS) entry which is preliminary data.</text>
</comment>
<comment type="subcellular location">
    <subcellularLocation>
        <location evidence="1">Cell membrane</location>
        <topology evidence="1">Multi-pass membrane protein</topology>
    </subcellularLocation>
</comment>
<dbReference type="GO" id="GO:0016682">
    <property type="term" value="F:oxidoreductase activity, acting on diphenols and related substances as donors, oxygen as acceptor"/>
    <property type="evidence" value="ECO:0007669"/>
    <property type="project" value="TreeGrafter"/>
</dbReference>
<reference evidence="8" key="1">
    <citation type="submission" date="2021-01" db="EMBL/GenBank/DDBJ databases">
        <title>Whole genome shotgun sequence of Sinosporangium siamense NBRC 109515.</title>
        <authorList>
            <person name="Komaki H."/>
            <person name="Tamura T."/>
        </authorList>
    </citation>
    <scope>NUCLEOTIDE SEQUENCE</scope>
    <source>
        <strain evidence="8">NBRC 109515</strain>
    </source>
</reference>
<feature type="transmembrane region" description="Helical" evidence="7">
    <location>
        <begin position="112"/>
        <end position="136"/>
    </location>
</feature>
<name>A0A919RLX4_9ACTN</name>
<keyword evidence="5 7" id="KW-1133">Transmembrane helix</keyword>
<evidence type="ECO:0000256" key="6">
    <source>
        <dbReference type="ARBA" id="ARBA00023136"/>
    </source>
</evidence>
<feature type="transmembrane region" description="Helical" evidence="7">
    <location>
        <begin position="286"/>
        <end position="305"/>
    </location>
</feature>
<evidence type="ECO:0000256" key="4">
    <source>
        <dbReference type="ARBA" id="ARBA00022692"/>
    </source>
</evidence>
<proteinExistence type="inferred from homology"/>
<feature type="transmembrane region" description="Helical" evidence="7">
    <location>
        <begin position="148"/>
        <end position="170"/>
    </location>
</feature>
<dbReference type="GO" id="GO:0005886">
    <property type="term" value="C:plasma membrane"/>
    <property type="evidence" value="ECO:0007669"/>
    <property type="project" value="UniProtKB-SubCell"/>
</dbReference>
<dbReference type="PANTHER" id="PTHR43141:SF4">
    <property type="entry name" value="CYTOCHROME BD2 SUBUNIT II"/>
    <property type="match status" value="1"/>
</dbReference>
<protein>
    <submittedName>
        <fullName evidence="8">Cytochrome bd oxidase subunit II</fullName>
    </submittedName>
</protein>
<feature type="transmembrane region" description="Helical" evidence="7">
    <location>
        <begin position="219"/>
        <end position="240"/>
    </location>
</feature>
<evidence type="ECO:0000313" key="8">
    <source>
        <dbReference type="EMBL" id="GII96217.1"/>
    </source>
</evidence>
<accession>A0A919RLX4</accession>
<feature type="transmembrane region" description="Helical" evidence="7">
    <location>
        <begin position="81"/>
        <end position="100"/>
    </location>
</feature>
<gene>
    <name evidence="8" type="primary">cydB_3</name>
    <name evidence="8" type="ORF">Ssi02_64480</name>
</gene>
<dbReference type="GO" id="GO:0019646">
    <property type="term" value="P:aerobic electron transport chain"/>
    <property type="evidence" value="ECO:0007669"/>
    <property type="project" value="TreeGrafter"/>
</dbReference>
<dbReference type="RefSeq" id="WP_204031241.1">
    <property type="nucleotide sequence ID" value="NZ_BOOW01000043.1"/>
</dbReference>
<comment type="similarity">
    <text evidence="2">Belongs to the cytochrome ubiquinol oxidase subunit 2 family.</text>
</comment>
<organism evidence="8 9">
    <name type="scientific">Sinosporangium siamense</name>
    <dbReference type="NCBI Taxonomy" id="1367973"/>
    <lineage>
        <taxon>Bacteria</taxon>
        <taxon>Bacillati</taxon>
        <taxon>Actinomycetota</taxon>
        <taxon>Actinomycetes</taxon>
        <taxon>Streptosporangiales</taxon>
        <taxon>Streptosporangiaceae</taxon>
        <taxon>Sinosporangium</taxon>
    </lineage>
</organism>
<evidence type="ECO:0000256" key="5">
    <source>
        <dbReference type="ARBA" id="ARBA00022989"/>
    </source>
</evidence>
<dbReference type="Proteomes" id="UP000606172">
    <property type="component" value="Unassembled WGS sequence"/>
</dbReference>
<feature type="transmembrane region" description="Helical" evidence="7">
    <location>
        <begin position="50"/>
        <end position="69"/>
    </location>
</feature>
<feature type="transmembrane region" description="Helical" evidence="7">
    <location>
        <begin position="191"/>
        <end position="213"/>
    </location>
</feature>
<evidence type="ECO:0000256" key="7">
    <source>
        <dbReference type="SAM" id="Phobius"/>
    </source>
</evidence>
<keyword evidence="9" id="KW-1185">Reference proteome</keyword>
<dbReference type="GO" id="GO:0009055">
    <property type="term" value="F:electron transfer activity"/>
    <property type="evidence" value="ECO:0007669"/>
    <property type="project" value="TreeGrafter"/>
</dbReference>
<keyword evidence="4 7" id="KW-0812">Transmembrane</keyword>